<evidence type="ECO:0000256" key="3">
    <source>
        <dbReference type="ARBA" id="ARBA00023004"/>
    </source>
</evidence>
<keyword evidence="1" id="KW-0001">2Fe-2S</keyword>
<keyword evidence="7" id="KW-0223">Dioxygenase</keyword>
<dbReference type="AlphaFoldDB" id="A0A062VBJ0"/>
<evidence type="ECO:0000256" key="4">
    <source>
        <dbReference type="ARBA" id="ARBA00023014"/>
    </source>
</evidence>
<dbReference type="CDD" id="cd03528">
    <property type="entry name" value="Rieske_RO_ferredoxin"/>
    <property type="match status" value="1"/>
</dbReference>
<evidence type="ECO:0000259" key="6">
    <source>
        <dbReference type="PROSITE" id="PS51296"/>
    </source>
</evidence>
<keyword evidence="8" id="KW-1185">Reference proteome</keyword>
<dbReference type="PANTHER" id="PTHR21496">
    <property type="entry name" value="FERREDOXIN-RELATED"/>
    <property type="match status" value="1"/>
</dbReference>
<keyword evidence="2" id="KW-0479">Metal-binding</keyword>
<proteinExistence type="predicted"/>
<comment type="cofactor">
    <cofactor evidence="5">
        <name>[2Fe-2S] cluster</name>
        <dbReference type="ChEBI" id="CHEBI:190135"/>
    </cofactor>
</comment>
<keyword evidence="3" id="KW-0408">Iron</keyword>
<dbReference type="GO" id="GO:0046872">
    <property type="term" value="F:metal ion binding"/>
    <property type="evidence" value="ECO:0007669"/>
    <property type="project" value="UniProtKB-KW"/>
</dbReference>
<accession>A0A062VBJ0</accession>
<dbReference type="RefSeq" id="WP_048088253.1">
    <property type="nucleotide sequence ID" value="NZ_JMIY01000001.1"/>
</dbReference>
<organism evidence="7 8">
    <name type="scientific">Candidatus Methanoperedens nitratireducens</name>
    <dbReference type="NCBI Taxonomy" id="1392998"/>
    <lineage>
        <taxon>Archaea</taxon>
        <taxon>Methanobacteriati</taxon>
        <taxon>Methanobacteriota</taxon>
        <taxon>Stenosarchaea group</taxon>
        <taxon>Methanomicrobia</taxon>
        <taxon>Methanosarcinales</taxon>
        <taxon>ANME-2 cluster</taxon>
        <taxon>Candidatus Methanoperedentaceae</taxon>
        <taxon>Candidatus Methanoperedens</taxon>
    </lineage>
</organism>
<dbReference type="PANTHER" id="PTHR21496:SF0">
    <property type="entry name" value="RIESKE DOMAIN-CONTAINING PROTEIN"/>
    <property type="match status" value="1"/>
</dbReference>
<keyword evidence="4" id="KW-0411">Iron-sulfur</keyword>
<dbReference type="EMBL" id="JMIY01000001">
    <property type="protein sequence ID" value="KCZ73054.1"/>
    <property type="molecule type" value="Genomic_DNA"/>
</dbReference>
<feature type="domain" description="Rieske" evidence="6">
    <location>
        <begin position="3"/>
        <end position="94"/>
    </location>
</feature>
<reference evidence="7 8" key="1">
    <citation type="journal article" date="2013" name="Nature">
        <title>Anaerobic oxidation of methane coupled to nitrate reduction in a novel archaeal lineage.</title>
        <authorList>
            <person name="Haroon M.F."/>
            <person name="Hu S."/>
            <person name="Shi Y."/>
            <person name="Imelfort M."/>
            <person name="Keller J."/>
            <person name="Hugenholtz P."/>
            <person name="Yuan Z."/>
            <person name="Tyson G.W."/>
        </authorList>
    </citation>
    <scope>NUCLEOTIDE SEQUENCE [LARGE SCALE GENOMIC DNA]</scope>
    <source>
        <strain evidence="7 8">ANME-2d</strain>
    </source>
</reference>
<dbReference type="Pfam" id="PF00355">
    <property type="entry name" value="Rieske"/>
    <property type="match status" value="1"/>
</dbReference>
<comment type="caution">
    <text evidence="7">The sequence shown here is derived from an EMBL/GenBank/DDBJ whole genome shotgun (WGS) entry which is preliminary data.</text>
</comment>
<dbReference type="InterPro" id="IPR036922">
    <property type="entry name" value="Rieske_2Fe-2S_sf"/>
</dbReference>
<name>A0A062VBJ0_9EURY</name>
<dbReference type="GO" id="GO:0051213">
    <property type="term" value="F:dioxygenase activity"/>
    <property type="evidence" value="ECO:0007669"/>
    <property type="project" value="UniProtKB-KW"/>
</dbReference>
<protein>
    <submittedName>
        <fullName evidence="7">Ferredoxin subunit of nitrite reductase and ring-hydroxylating dioxygenase</fullName>
    </submittedName>
</protein>
<gene>
    <name evidence="7" type="ORF">ANME2D_00113</name>
</gene>
<dbReference type="OrthoDB" id="6837at2157"/>
<sequence>MFVEVAKLDEIAPGGMKAYEVKGKEIVLCNYDGKIYAVSRRCGHMNSPLEMGTLEGYILTCPMHYSQFDITTGEALSGPVPTYSGDEPIPEDLMRTIQYISMLQSKIKTYNIETYPVKVEGNSIMVDV</sequence>
<evidence type="ECO:0000313" key="7">
    <source>
        <dbReference type="EMBL" id="KCZ73054.1"/>
    </source>
</evidence>
<evidence type="ECO:0000256" key="2">
    <source>
        <dbReference type="ARBA" id="ARBA00022723"/>
    </source>
</evidence>
<evidence type="ECO:0000256" key="5">
    <source>
        <dbReference type="ARBA" id="ARBA00034078"/>
    </source>
</evidence>
<dbReference type="GO" id="GO:0051537">
    <property type="term" value="F:2 iron, 2 sulfur cluster binding"/>
    <property type="evidence" value="ECO:0007669"/>
    <property type="project" value="UniProtKB-KW"/>
</dbReference>
<dbReference type="PROSITE" id="PS51296">
    <property type="entry name" value="RIESKE"/>
    <property type="match status" value="1"/>
</dbReference>
<dbReference type="InterPro" id="IPR017941">
    <property type="entry name" value="Rieske_2Fe-2S"/>
</dbReference>
<dbReference type="Proteomes" id="UP000027153">
    <property type="component" value="Unassembled WGS sequence"/>
</dbReference>
<keyword evidence="7" id="KW-0560">Oxidoreductase</keyword>
<dbReference type="Gene3D" id="2.102.10.10">
    <property type="entry name" value="Rieske [2Fe-2S] iron-sulphur domain"/>
    <property type="match status" value="1"/>
</dbReference>
<evidence type="ECO:0000256" key="1">
    <source>
        <dbReference type="ARBA" id="ARBA00022714"/>
    </source>
</evidence>
<evidence type="ECO:0000313" key="8">
    <source>
        <dbReference type="Proteomes" id="UP000027153"/>
    </source>
</evidence>
<dbReference type="SUPFAM" id="SSF50022">
    <property type="entry name" value="ISP domain"/>
    <property type="match status" value="1"/>
</dbReference>